<feature type="compositionally biased region" description="Basic and acidic residues" evidence="12">
    <location>
        <begin position="728"/>
        <end position="737"/>
    </location>
</feature>
<evidence type="ECO:0000256" key="3">
    <source>
        <dbReference type="ARBA" id="ARBA00012841"/>
    </source>
</evidence>
<dbReference type="GO" id="GO:0004815">
    <property type="term" value="F:aspartate-tRNA ligase activity"/>
    <property type="evidence" value="ECO:0007669"/>
    <property type="project" value="UniProtKB-EC"/>
</dbReference>
<dbReference type="EMBL" id="KZ819283">
    <property type="protein sequence ID" value="PWO01440.1"/>
    <property type="molecule type" value="Genomic_DNA"/>
</dbReference>
<dbReference type="GO" id="GO:0017101">
    <property type="term" value="C:aminoacyl-tRNA synthetase multienzyme complex"/>
    <property type="evidence" value="ECO:0007669"/>
    <property type="project" value="TreeGrafter"/>
</dbReference>
<organism evidence="14 15">
    <name type="scientific">Tilletiopsis washingtonensis</name>
    <dbReference type="NCBI Taxonomy" id="58919"/>
    <lineage>
        <taxon>Eukaryota</taxon>
        <taxon>Fungi</taxon>
        <taxon>Dikarya</taxon>
        <taxon>Basidiomycota</taxon>
        <taxon>Ustilaginomycotina</taxon>
        <taxon>Exobasidiomycetes</taxon>
        <taxon>Entylomatales</taxon>
        <taxon>Entylomatales incertae sedis</taxon>
        <taxon>Tilletiopsis</taxon>
    </lineage>
</organism>
<dbReference type="HAMAP" id="MF_02075">
    <property type="entry name" value="Asp_tRNA_synth_type2"/>
    <property type="match status" value="1"/>
</dbReference>
<dbReference type="CDD" id="cd04320">
    <property type="entry name" value="AspRS_cyto_N"/>
    <property type="match status" value="1"/>
</dbReference>
<evidence type="ECO:0000256" key="10">
    <source>
        <dbReference type="ARBA" id="ARBA00047904"/>
    </source>
</evidence>
<keyword evidence="4" id="KW-0963">Cytoplasm</keyword>
<evidence type="ECO:0000256" key="9">
    <source>
        <dbReference type="ARBA" id="ARBA00023146"/>
    </source>
</evidence>
<dbReference type="GO" id="GO:0005829">
    <property type="term" value="C:cytosol"/>
    <property type="evidence" value="ECO:0007669"/>
    <property type="project" value="TreeGrafter"/>
</dbReference>
<dbReference type="RefSeq" id="XP_025601718.1">
    <property type="nucleotide sequence ID" value="XM_025741379.1"/>
</dbReference>
<dbReference type="Pfam" id="PF00152">
    <property type="entry name" value="tRNA-synt_2"/>
    <property type="match status" value="1"/>
</dbReference>
<evidence type="ECO:0000313" key="14">
    <source>
        <dbReference type="EMBL" id="PWO01440.1"/>
    </source>
</evidence>
<dbReference type="Gene3D" id="2.40.50.140">
    <property type="entry name" value="Nucleic acid-binding proteins"/>
    <property type="match status" value="1"/>
</dbReference>
<dbReference type="InterPro" id="IPR004523">
    <property type="entry name" value="Asp-tRNA_synthase_2"/>
</dbReference>
<feature type="compositionally biased region" description="Basic and acidic residues" evidence="12">
    <location>
        <begin position="316"/>
        <end position="326"/>
    </location>
</feature>
<protein>
    <recommendedName>
        <fullName evidence="11">Probable aspartate--tRNA ligase, cytoplasmic</fullName>
        <ecNumber evidence="3">6.1.1.12</ecNumber>
    </recommendedName>
</protein>
<evidence type="ECO:0000313" key="15">
    <source>
        <dbReference type="Proteomes" id="UP000245946"/>
    </source>
</evidence>
<dbReference type="SUPFAM" id="SSF50249">
    <property type="entry name" value="Nucleic acid-binding proteins"/>
    <property type="match status" value="1"/>
</dbReference>
<dbReference type="InterPro" id="IPR045864">
    <property type="entry name" value="aa-tRNA-synth_II/BPL/LPL"/>
</dbReference>
<dbReference type="EC" id="6.1.1.12" evidence="3"/>
<feature type="compositionally biased region" description="Basic and acidic residues" evidence="12">
    <location>
        <begin position="51"/>
        <end position="63"/>
    </location>
</feature>
<dbReference type="Gene3D" id="3.30.930.10">
    <property type="entry name" value="Bira Bifunctional Protein, Domain 2"/>
    <property type="match status" value="1"/>
</dbReference>
<comment type="catalytic activity">
    <reaction evidence="10">
        <text>tRNA(Asp) + L-aspartate + ATP = L-aspartyl-tRNA(Asp) + AMP + diphosphate</text>
        <dbReference type="Rhea" id="RHEA:19649"/>
        <dbReference type="Rhea" id="RHEA-COMP:9660"/>
        <dbReference type="Rhea" id="RHEA-COMP:9678"/>
        <dbReference type="ChEBI" id="CHEBI:29991"/>
        <dbReference type="ChEBI" id="CHEBI:30616"/>
        <dbReference type="ChEBI" id="CHEBI:33019"/>
        <dbReference type="ChEBI" id="CHEBI:78442"/>
        <dbReference type="ChEBI" id="CHEBI:78516"/>
        <dbReference type="ChEBI" id="CHEBI:456215"/>
        <dbReference type="EC" id="6.1.1.12"/>
    </reaction>
</comment>
<dbReference type="STRING" id="58919.A0A316ZIS8"/>
<evidence type="ECO:0000256" key="2">
    <source>
        <dbReference type="ARBA" id="ARBA00005312"/>
    </source>
</evidence>
<feature type="region of interest" description="Disordered" evidence="12">
    <location>
        <begin position="1"/>
        <end position="128"/>
    </location>
</feature>
<feature type="compositionally biased region" description="Low complexity" evidence="12">
    <location>
        <begin position="25"/>
        <end position="37"/>
    </location>
</feature>
<feature type="region of interest" description="Disordered" evidence="12">
    <location>
        <begin position="724"/>
        <end position="780"/>
    </location>
</feature>
<feature type="compositionally biased region" description="Acidic residues" evidence="12">
    <location>
        <begin position="304"/>
        <end position="313"/>
    </location>
</feature>
<comment type="subcellular location">
    <subcellularLocation>
        <location evidence="1">Cytoplasm</location>
    </subcellularLocation>
</comment>
<feature type="region of interest" description="Disordered" evidence="12">
    <location>
        <begin position="292"/>
        <end position="375"/>
    </location>
</feature>
<keyword evidence="8" id="KW-0648">Protein biosynthesis</keyword>
<dbReference type="OrthoDB" id="372395at2759"/>
<name>A0A316ZIS8_9BASI</name>
<dbReference type="GO" id="GO:0006422">
    <property type="term" value="P:aspartyl-tRNA aminoacylation"/>
    <property type="evidence" value="ECO:0007669"/>
    <property type="project" value="InterPro"/>
</dbReference>
<proteinExistence type="inferred from homology"/>
<dbReference type="PANTHER" id="PTHR43450:SF2">
    <property type="entry name" value="ASPARTATE--TRNA LIGASE"/>
    <property type="match status" value="1"/>
</dbReference>
<dbReference type="PRINTS" id="PR01042">
    <property type="entry name" value="TRNASYNTHASP"/>
</dbReference>
<dbReference type="InterPro" id="IPR004364">
    <property type="entry name" value="Aa-tRNA-synt_II"/>
</dbReference>
<keyword evidence="5" id="KW-0436">Ligase</keyword>
<evidence type="ECO:0000256" key="4">
    <source>
        <dbReference type="ARBA" id="ARBA00022490"/>
    </source>
</evidence>
<dbReference type="NCBIfam" id="NF003483">
    <property type="entry name" value="PRK05159.1"/>
    <property type="match status" value="1"/>
</dbReference>
<keyword evidence="7" id="KW-0067">ATP-binding</keyword>
<keyword evidence="9 14" id="KW-0030">Aminoacyl-tRNA synthetase</keyword>
<gene>
    <name evidence="14" type="ORF">FA09DRAFT_327366</name>
</gene>
<evidence type="ECO:0000259" key="13">
    <source>
        <dbReference type="PROSITE" id="PS50862"/>
    </source>
</evidence>
<evidence type="ECO:0000256" key="8">
    <source>
        <dbReference type="ARBA" id="ARBA00022917"/>
    </source>
</evidence>
<evidence type="ECO:0000256" key="11">
    <source>
        <dbReference type="ARBA" id="ARBA00070516"/>
    </source>
</evidence>
<feature type="domain" description="Aminoacyl-transfer RNA synthetases class-II family profile" evidence="13">
    <location>
        <begin position="394"/>
        <end position="704"/>
    </location>
</feature>
<comment type="similarity">
    <text evidence="2">Belongs to the class-II aminoacyl-tRNA synthetase family. Type 2 subfamily.</text>
</comment>
<dbReference type="InterPro" id="IPR024320">
    <property type="entry name" value="LPG_synthase_C"/>
</dbReference>
<keyword evidence="15" id="KW-1185">Reference proteome</keyword>
<dbReference type="GeneID" id="37268923"/>
<feature type="compositionally biased region" description="Basic and acidic residues" evidence="12">
    <location>
        <begin position="104"/>
        <end position="124"/>
    </location>
</feature>
<keyword evidence="6" id="KW-0547">Nucleotide-binding</keyword>
<dbReference type="InterPro" id="IPR002312">
    <property type="entry name" value="Asp/Asn-tRNA-synth_IIb"/>
</dbReference>
<evidence type="ECO:0000256" key="5">
    <source>
        <dbReference type="ARBA" id="ARBA00022598"/>
    </source>
</evidence>
<dbReference type="GO" id="GO:0005524">
    <property type="term" value="F:ATP binding"/>
    <property type="evidence" value="ECO:0007669"/>
    <property type="project" value="UniProtKB-KW"/>
</dbReference>
<dbReference type="GO" id="GO:0003723">
    <property type="term" value="F:RNA binding"/>
    <property type="evidence" value="ECO:0007669"/>
    <property type="project" value="TreeGrafter"/>
</dbReference>
<dbReference type="FunFam" id="3.30.930.10:FF:000038">
    <property type="entry name" value="Aspartate--tRNA ligase"/>
    <property type="match status" value="1"/>
</dbReference>
<evidence type="ECO:0000256" key="6">
    <source>
        <dbReference type="ARBA" id="ARBA00022741"/>
    </source>
</evidence>
<evidence type="ECO:0000256" key="12">
    <source>
        <dbReference type="SAM" id="MobiDB-lite"/>
    </source>
</evidence>
<dbReference type="PANTHER" id="PTHR43450">
    <property type="entry name" value="ASPARTYL-TRNA SYNTHETASE"/>
    <property type="match status" value="1"/>
</dbReference>
<reference evidence="14 15" key="1">
    <citation type="journal article" date="2018" name="Mol. Biol. Evol.">
        <title>Broad Genomic Sampling Reveals a Smut Pathogenic Ancestry of the Fungal Clade Ustilaginomycotina.</title>
        <authorList>
            <person name="Kijpornyongpan T."/>
            <person name="Mondo S.J."/>
            <person name="Barry K."/>
            <person name="Sandor L."/>
            <person name="Lee J."/>
            <person name="Lipzen A."/>
            <person name="Pangilinan J."/>
            <person name="LaButti K."/>
            <person name="Hainaut M."/>
            <person name="Henrissat B."/>
            <person name="Grigoriev I.V."/>
            <person name="Spatafora J.W."/>
            <person name="Aime M.C."/>
        </authorList>
    </citation>
    <scope>NUCLEOTIDE SEQUENCE [LARGE SCALE GENOMIC DNA]</scope>
    <source>
        <strain evidence="14 15">MCA 4186</strain>
    </source>
</reference>
<evidence type="ECO:0000256" key="7">
    <source>
        <dbReference type="ARBA" id="ARBA00022840"/>
    </source>
</evidence>
<dbReference type="PROSITE" id="PS50862">
    <property type="entry name" value="AA_TRNA_LIGASE_II"/>
    <property type="match status" value="1"/>
</dbReference>
<dbReference type="Proteomes" id="UP000245946">
    <property type="component" value="Unassembled WGS sequence"/>
</dbReference>
<evidence type="ECO:0000256" key="1">
    <source>
        <dbReference type="ARBA" id="ARBA00004496"/>
    </source>
</evidence>
<feature type="compositionally biased region" description="Polar residues" evidence="12">
    <location>
        <begin position="88"/>
        <end position="97"/>
    </location>
</feature>
<sequence length="1101" mass="121147">MPEANAPQPAPPLALAQSPGRADSEPVPASPARSPSSLKERFSRFSLLPGRRRESADAGKRASIDGGGASSGDTAASRTNSMPADATPASSVESEPFQSIRGGSAKDKERLDKERAQRAAEQAHQKRLTLARRMQSDLRAAQVETPEERGRYGDGVPAAGWANDYSALVPLESIDAEGVGETIVLRARIHAKRTLSPHLAFLFLRQQTSTLQAVVAESRGGLSLHAAKWIERLPVESIVIMRGTLAKPRERVLGATIHDVELQVTDCFLVSRPTIDLPFTVYEADRAPLSGAHADKAAKHSESDADDDDDAPSDTDSPRHSRHLEGAEASPRPSRLDELSPTASSSEQPRSSVSSRRRSAHGLPGAPPPAAVSKRTRLSNRILDIRSPASQAIFRINSRVSTQFRASLLSQGFLEIHTPKLQAGSSESGSSVFQLDYFGRPAFLAQSPQLYKQMAISADLQRVFEIGPVFRAENSNTARHLTEYTGLDLEMQIITDYHEAMRVIDTMLKSVFSALQTHCKREIELVQRHWPHEDLVWLDETPVIEFKEGVKMLVESGWKEENGEPPAEDEDLSTRGEARLCELVKQKYKTDYFILDKFPASVRPFYTHLDPENPRFTNSFDILLRGTEICTGGQRIHDARKLEARIREAGVDARSLDEYMEAFRLGVSPHAGCGIGLERILTTFLGLGDVRWSTLFFRDPKSLPLDHRPPPLRHPEADTLAAASRAALAEHDAHASPEDAPAPAPLAKTPSANGEASTPAKPLVVAQPEPEGDGAQLADGPPSKWPLAKLIANYGDSSNTSWLDSRFQVWRHDASGGAVGFVKRGKFAIVVGNPLCDHTQYRLVIDAFLAHLREKEKLKPIWLLVGEEVEHILGGRLDWSSLTCVVEQRVPKEGRAAAIRGGDIEKKLRKAEREDLHIDEYGFRDEIPQDVKAEVEKRIEDWKKSREGKQLHLTMVDPWQDEGHRAYYVTRSKDKKIQCLVVLAQLSPANGFQIKWAFDFPGAISGAIEYTIVHAVSEFGGDSFTFGASAAANFHTVHNLGGLRVRALSKTYAAISAAAGLGGKNDFRKKIGARDEPLYIAFPRHGLRHGGVRAIMNFFEE</sequence>
<dbReference type="InterPro" id="IPR012340">
    <property type="entry name" value="NA-bd_OB-fold"/>
</dbReference>
<feature type="compositionally biased region" description="Low complexity" evidence="12">
    <location>
        <begin position="344"/>
        <end position="354"/>
    </location>
</feature>
<accession>A0A316ZIS8</accession>
<dbReference type="AlphaFoldDB" id="A0A316ZIS8"/>
<dbReference type="CDD" id="cd00776">
    <property type="entry name" value="AsxRS_core"/>
    <property type="match status" value="1"/>
</dbReference>
<dbReference type="InterPro" id="IPR006195">
    <property type="entry name" value="aa-tRNA-synth_II"/>
</dbReference>
<dbReference type="Pfam" id="PF09924">
    <property type="entry name" value="LPG_synthase_C"/>
    <property type="match status" value="1"/>
</dbReference>
<feature type="compositionally biased region" description="Basic and acidic residues" evidence="12">
    <location>
        <begin position="293"/>
        <end position="303"/>
    </location>
</feature>
<dbReference type="SUPFAM" id="SSF55681">
    <property type="entry name" value="Class II aaRS and biotin synthetases"/>
    <property type="match status" value="1"/>
</dbReference>